<dbReference type="AlphaFoldDB" id="A0A2P2L1J6"/>
<reference evidence="1" key="1">
    <citation type="submission" date="2018-02" db="EMBL/GenBank/DDBJ databases">
        <title>Rhizophora mucronata_Transcriptome.</title>
        <authorList>
            <person name="Meera S.P."/>
            <person name="Sreeshan A."/>
            <person name="Augustine A."/>
        </authorList>
    </citation>
    <scope>NUCLEOTIDE SEQUENCE</scope>
    <source>
        <tissue evidence="1">Leaf</tissue>
    </source>
</reference>
<evidence type="ECO:0000313" key="1">
    <source>
        <dbReference type="EMBL" id="MBX11818.1"/>
    </source>
</evidence>
<name>A0A2P2L1J6_RHIMU</name>
<protein>
    <submittedName>
        <fullName evidence="1">Uncharacterized protein</fullName>
    </submittedName>
</protein>
<proteinExistence type="predicted"/>
<organism evidence="1">
    <name type="scientific">Rhizophora mucronata</name>
    <name type="common">Asiatic mangrove</name>
    <dbReference type="NCBI Taxonomy" id="61149"/>
    <lineage>
        <taxon>Eukaryota</taxon>
        <taxon>Viridiplantae</taxon>
        <taxon>Streptophyta</taxon>
        <taxon>Embryophyta</taxon>
        <taxon>Tracheophyta</taxon>
        <taxon>Spermatophyta</taxon>
        <taxon>Magnoliopsida</taxon>
        <taxon>eudicotyledons</taxon>
        <taxon>Gunneridae</taxon>
        <taxon>Pentapetalae</taxon>
        <taxon>rosids</taxon>
        <taxon>fabids</taxon>
        <taxon>Malpighiales</taxon>
        <taxon>Rhizophoraceae</taxon>
        <taxon>Rhizophora</taxon>
    </lineage>
</organism>
<accession>A0A2P2L1J6</accession>
<dbReference type="EMBL" id="GGEC01031334">
    <property type="protein sequence ID" value="MBX11818.1"/>
    <property type="molecule type" value="Transcribed_RNA"/>
</dbReference>
<sequence length="37" mass="4132">MMATGTINKGLQRCTSNTHIQHEDGRICVEAGKHHKQ</sequence>